<dbReference type="Gene3D" id="3.20.20.80">
    <property type="entry name" value="Glycosidases"/>
    <property type="match status" value="1"/>
</dbReference>
<dbReference type="Gene3D" id="3.30.1590.10">
    <property type="entry name" value="Maltooligosyl trehalose synthase, domain 2"/>
    <property type="match status" value="1"/>
</dbReference>
<dbReference type="EC" id="5.4.99.15" evidence="2"/>
<keyword evidence="3" id="KW-1185">Reference proteome</keyword>
<name>A0ABU9JQM3_9GAMM</name>
<keyword evidence="2" id="KW-0413">Isomerase</keyword>
<evidence type="ECO:0000313" key="2">
    <source>
        <dbReference type="EMBL" id="MEL3955139.1"/>
    </source>
</evidence>
<dbReference type="SMART" id="SM00642">
    <property type="entry name" value="Aamy"/>
    <property type="match status" value="1"/>
</dbReference>
<dbReference type="GO" id="GO:0047470">
    <property type="term" value="F:(1,4)-alpha-D-glucan 1-alpha-D-glucosylmutase activity"/>
    <property type="evidence" value="ECO:0007669"/>
    <property type="project" value="UniProtKB-EC"/>
</dbReference>
<dbReference type="PANTHER" id="PTHR10357">
    <property type="entry name" value="ALPHA-AMYLASE FAMILY MEMBER"/>
    <property type="match status" value="1"/>
</dbReference>
<reference evidence="2 3" key="1">
    <citation type="submission" date="2024-04" db="EMBL/GenBank/DDBJ databases">
        <title>Bacterial endophytes with biocontrol capabilities against important plant pathogens.</title>
        <authorList>
            <person name="Alayande K.A."/>
        </authorList>
    </citation>
    <scope>NUCLEOTIDE SEQUENCE [LARGE SCALE GENOMIC DNA]</scope>
    <source>
        <strain evidence="2 3">KV22</strain>
    </source>
</reference>
<accession>A0ABU9JQM3</accession>
<proteinExistence type="predicted"/>
<dbReference type="CDD" id="cd11336">
    <property type="entry name" value="AmyAc_MTSase"/>
    <property type="match status" value="1"/>
</dbReference>
<protein>
    <submittedName>
        <fullName evidence="2">Malto-oligosyltrehalose synthase</fullName>
        <ecNumber evidence="2">5.4.99.15</ecNumber>
    </submittedName>
</protein>
<comment type="caution">
    <text evidence="2">The sequence shown here is derived from an EMBL/GenBank/DDBJ whole genome shotgun (WGS) entry which is preliminary data.</text>
</comment>
<sequence length="848" mass="92154">MVPFRATARLQLHAGFDFDAARAQVDYYASLGISHLYLSPIASAVPGSTHGYDVIDPTTVNPELGGEAGLQRLSDAVRARGMGLILDIVPNHMAAHPLNPYWADVLAHGKASAHAGWFDIAWRAPGRDGKLWLPVLDRPLSSAIADGVLTVQRAADGSAGVAHHGTVYPLAPSTWAAGGSELTAPALAGVLAAQPYRLAWWRSGDDRINYRRFFTIASLVALQMHRRDVFETVHALPLRLVAEGRVDGLRVDHVDGLRDPAGYLHRLRAALDAAGARRGLSPGALGLWVEKILAPDEALRADWPCDGTTGYDFMDQVGALLHSGAGGNPLTRHWQQVTGDPRSFREVELEARRDVLEQGLRAEFDAFVARLVRLSRLTGGIAADFGRPLLARAALSLLSHFPVYRSYLTHAAPGGEDRRLWQQAIEAAIAGSAPDQVAAIEQVAAWVLAPPSQEDDPVLHRRCLALRQRAQLLSAPLNAKAVEDSSFYRHAPLLSRNEVGSHPTVLGVSAPRFHGFMRARHDQHLRSLLATATHDHKRGEDARMRLAVVSAWPEWWLRQVRRFERLAASLGAGALHAADREMLWQTLVSVWPAEGGSGADLAARVVQWQAKALREGGQRSSWGHPDEAYESCAAAVVEALIDSEAGQPFRAAVQDVVARIAPAGARFSLSQTALRLSVPGVPDLYQGTEGWDLSLVDPDNRRPVDYALRGHWRRDGRAWPVLLQGWRDGVAKARLVQTLLQARSSAPELFALGGYVPLPTTLPERVLAFAREHGAQRLIVVAAIATTVRPAQEVTAALPARFWGTGRVTIPQGRYRNLLTGTSVEITDPDISLRALSDGSPVTLLINE</sequence>
<dbReference type="InterPro" id="IPR012767">
    <property type="entry name" value="Trehalose_TreY"/>
</dbReference>
<dbReference type="RefSeq" id="WP_102789294.1">
    <property type="nucleotide sequence ID" value="NZ_JBBYHY010000009.1"/>
</dbReference>
<dbReference type="PANTHER" id="PTHR10357:SF216">
    <property type="entry name" value="MALTOOLIGOSYL TREHALOSE SYNTHASE-RELATED"/>
    <property type="match status" value="1"/>
</dbReference>
<evidence type="ECO:0000313" key="3">
    <source>
        <dbReference type="Proteomes" id="UP001455088"/>
    </source>
</evidence>
<dbReference type="Proteomes" id="UP001455088">
    <property type="component" value="Unassembled WGS sequence"/>
</dbReference>
<dbReference type="EMBL" id="JBBYHY010000009">
    <property type="protein sequence ID" value="MEL3955139.1"/>
    <property type="molecule type" value="Genomic_DNA"/>
</dbReference>
<dbReference type="InterPro" id="IPR013797">
    <property type="entry name" value="Maltooligo_trehalose_synth_4"/>
</dbReference>
<evidence type="ECO:0000259" key="1">
    <source>
        <dbReference type="SMART" id="SM00642"/>
    </source>
</evidence>
<feature type="domain" description="Glycosyl hydrolase family 13 catalytic" evidence="1">
    <location>
        <begin position="4"/>
        <end position="432"/>
    </location>
</feature>
<dbReference type="Gene3D" id="1.10.150.200">
    <property type="entry name" value="Maltooligosyl trehalose synthase, domain 3"/>
    <property type="match status" value="1"/>
</dbReference>
<dbReference type="InterPro" id="IPR006047">
    <property type="entry name" value="GH13_cat_dom"/>
</dbReference>
<dbReference type="NCBIfam" id="TIGR02401">
    <property type="entry name" value="trehalose_TreY"/>
    <property type="match status" value="1"/>
</dbReference>
<dbReference type="SUPFAM" id="SSF51445">
    <property type="entry name" value="(Trans)glycosidases"/>
    <property type="match status" value="1"/>
</dbReference>
<dbReference type="Pfam" id="PF00128">
    <property type="entry name" value="Alpha-amylase"/>
    <property type="match status" value="1"/>
</dbReference>
<dbReference type="InterPro" id="IPR017853">
    <property type="entry name" value="GH"/>
</dbReference>
<organism evidence="2 3">
    <name type="scientific">Stenotrophomonas bentonitica</name>
    <dbReference type="NCBI Taxonomy" id="1450134"/>
    <lineage>
        <taxon>Bacteria</taxon>
        <taxon>Pseudomonadati</taxon>
        <taxon>Pseudomonadota</taxon>
        <taxon>Gammaproteobacteria</taxon>
        <taxon>Lysobacterales</taxon>
        <taxon>Lysobacteraceae</taxon>
        <taxon>Stenotrophomonas</taxon>
    </lineage>
</organism>
<gene>
    <name evidence="2" type="primary">treY</name>
    <name evidence="2" type="ORF">AAE039_16400</name>
</gene>
<dbReference type="Gene3D" id="1.10.10.470">
    <property type="entry name" value="Maltooligosyl trehalose synthase, domain 4"/>
    <property type="match status" value="1"/>
</dbReference>